<proteinExistence type="predicted"/>
<protein>
    <submittedName>
        <fullName evidence="1">Uncharacterized protein</fullName>
    </submittedName>
</protein>
<organism evidence="1 2">
    <name type="scientific">Telmatospirillum siberiense</name>
    <dbReference type="NCBI Taxonomy" id="382514"/>
    <lineage>
        <taxon>Bacteria</taxon>
        <taxon>Pseudomonadati</taxon>
        <taxon>Pseudomonadota</taxon>
        <taxon>Alphaproteobacteria</taxon>
        <taxon>Rhodospirillales</taxon>
        <taxon>Rhodospirillaceae</taxon>
        <taxon>Telmatospirillum</taxon>
    </lineage>
</organism>
<sequence length="81" mass="8844">MAFLEEIGCACQRWAVGLELLARMEPLVTAFDTAIEHTRLFRDMVSGTVRVSAAAHAGCKKTPARESPLAGKFIEGPLDQR</sequence>
<keyword evidence="2" id="KW-1185">Reference proteome</keyword>
<gene>
    <name evidence="1" type="ORF">CWS72_01865</name>
</gene>
<dbReference type="AlphaFoldDB" id="A0A2N3Q1S5"/>
<dbReference type="EMBL" id="PIUM01000001">
    <property type="protein sequence ID" value="PKU26603.1"/>
    <property type="molecule type" value="Genomic_DNA"/>
</dbReference>
<evidence type="ECO:0000313" key="2">
    <source>
        <dbReference type="Proteomes" id="UP000233293"/>
    </source>
</evidence>
<comment type="caution">
    <text evidence="1">The sequence shown here is derived from an EMBL/GenBank/DDBJ whole genome shotgun (WGS) entry which is preliminary data.</text>
</comment>
<dbReference type="Proteomes" id="UP000233293">
    <property type="component" value="Unassembled WGS sequence"/>
</dbReference>
<reference evidence="2" key="1">
    <citation type="submission" date="2017-12" db="EMBL/GenBank/DDBJ databases">
        <title>Draft genome sequence of Telmatospirillum siberiense 26-4b1T, an acidotolerant peatland alphaproteobacterium potentially involved in sulfur cycling.</title>
        <authorList>
            <person name="Hausmann B."/>
            <person name="Pjevac P."/>
            <person name="Schreck K."/>
            <person name="Herbold C.W."/>
            <person name="Daims H."/>
            <person name="Wagner M."/>
            <person name="Pester M."/>
            <person name="Loy A."/>
        </authorList>
    </citation>
    <scope>NUCLEOTIDE SEQUENCE [LARGE SCALE GENOMIC DNA]</scope>
    <source>
        <strain evidence="2">26-4b1</strain>
    </source>
</reference>
<accession>A0A2N3Q1S5</accession>
<name>A0A2N3Q1S5_9PROT</name>
<evidence type="ECO:0000313" key="1">
    <source>
        <dbReference type="EMBL" id="PKU26603.1"/>
    </source>
</evidence>